<dbReference type="RefSeq" id="WP_129069761.1">
    <property type="nucleotide sequence ID" value="NZ_RDFA01000005.1"/>
</dbReference>
<comment type="similarity">
    <text evidence="2">Belongs to the methyl-accepting chemotaxis (MCP) protein family.</text>
</comment>
<evidence type="ECO:0000313" key="7">
    <source>
        <dbReference type="EMBL" id="RXK47910.1"/>
    </source>
</evidence>
<evidence type="ECO:0000259" key="6">
    <source>
        <dbReference type="PROSITE" id="PS50885"/>
    </source>
</evidence>
<dbReference type="Gene3D" id="1.10.287.950">
    <property type="entry name" value="Methyl-accepting chemotaxis protein"/>
    <property type="match status" value="1"/>
</dbReference>
<reference evidence="7 8" key="1">
    <citation type="submission" date="2019-01" db="EMBL/GenBank/DDBJ databases">
        <title>Halorientalis sp. F13-25 a new haloarchaeum isolated from hypersaline water.</title>
        <authorList>
            <person name="Ana D.-V."/>
            <person name="Cristina S.-P."/>
            <person name="Antonio V."/>
        </authorList>
    </citation>
    <scope>NUCLEOTIDE SEQUENCE [LARGE SCALE GENOMIC DNA]</scope>
    <source>
        <strain evidence="7 8">F13-25</strain>
    </source>
</reference>
<dbReference type="Gene3D" id="3.30.450.20">
    <property type="entry name" value="PAS domain"/>
    <property type="match status" value="1"/>
</dbReference>
<evidence type="ECO:0000256" key="3">
    <source>
        <dbReference type="PROSITE-ProRule" id="PRU00284"/>
    </source>
</evidence>
<dbReference type="PRINTS" id="PR00260">
    <property type="entry name" value="CHEMTRNSDUCR"/>
</dbReference>
<feature type="domain" description="HAMP" evidence="6">
    <location>
        <begin position="273"/>
        <end position="330"/>
    </location>
</feature>
<keyword evidence="8" id="KW-1185">Reference proteome</keyword>
<sequence>MELQVRVPDIERAYGDQPSNELTAPQARILSQTLSRQKDADRANRVASIARKHAAADVPASSFVGSFMSCFETIVADALDDVHAETDDAEADILTGLRSAMVDMMVGVDEFDDAEVAPLEVDEYGEELTMEEVFESIPHPTYLIDDDNTMLQYNIGQNRLLGLRDDHRDFLGGDCRDTLAAATYSDGSRHYTLADKVAENPRDATAEWDVDRVDTDNEYTDHIVYQDSAVSTNTQGEETHIEFVAVPIFDRNDELKAVFELTQDRTEEVHYQQSVTELVAEVSDTLDDIGDGDLSARVDYEDEYGVVEGELLDVNHDINEMAASFEQLVRRVGEKTDELEASIDRATQSMRSINDETAEQSSSLDSVANEMEDFSATMEEVAASSSQVADAVDVAYEEAERGVVSSEDARSAMDEVRAMSDDLVETVEDLDRYMDEIGEVADVISDVADQTNILALNANIEAARAGDAGSGFAVVADEVKQLATETQEHTEQIADRIATVQSQTAETVEEVEQSHARIQTAERELDDAAAALRTIAEKVEEGTAGINEVAEANDEQAATVQEVAATVDEVREGAREISTTTEEVVAEANRQEQAVLELAERVHALSTSDTQKTHGPE</sequence>
<dbReference type="GO" id="GO:0007165">
    <property type="term" value="P:signal transduction"/>
    <property type="evidence" value="ECO:0007669"/>
    <property type="project" value="UniProtKB-KW"/>
</dbReference>
<feature type="domain" description="Methyl-accepting transducer" evidence="5">
    <location>
        <begin position="335"/>
        <end position="571"/>
    </location>
</feature>
<dbReference type="PANTHER" id="PTHR32089:SF112">
    <property type="entry name" value="LYSOZYME-LIKE PROTEIN-RELATED"/>
    <property type="match status" value="1"/>
</dbReference>
<evidence type="ECO:0000256" key="1">
    <source>
        <dbReference type="ARBA" id="ARBA00023224"/>
    </source>
</evidence>
<dbReference type="PROSITE" id="PS50111">
    <property type="entry name" value="CHEMOTAXIS_TRANSDUC_2"/>
    <property type="match status" value="1"/>
</dbReference>
<dbReference type="InterPro" id="IPR003660">
    <property type="entry name" value="HAMP_dom"/>
</dbReference>
<dbReference type="SUPFAM" id="SSF58104">
    <property type="entry name" value="Methyl-accepting chemotaxis protein (MCP) signaling domain"/>
    <property type="match status" value="1"/>
</dbReference>
<organism evidence="7 8">
    <name type="scientific">Halorientalis pallida</name>
    <dbReference type="NCBI Taxonomy" id="2479928"/>
    <lineage>
        <taxon>Archaea</taxon>
        <taxon>Methanobacteriati</taxon>
        <taxon>Methanobacteriota</taxon>
        <taxon>Stenosarchaea group</taxon>
        <taxon>Halobacteria</taxon>
        <taxon>Halobacteriales</taxon>
        <taxon>Haloarculaceae</taxon>
        <taxon>Halorientalis</taxon>
    </lineage>
</organism>
<dbReference type="InterPro" id="IPR004089">
    <property type="entry name" value="MCPsignal_dom"/>
</dbReference>
<dbReference type="PROSITE" id="PS50885">
    <property type="entry name" value="HAMP"/>
    <property type="match status" value="1"/>
</dbReference>
<dbReference type="GO" id="GO:0016020">
    <property type="term" value="C:membrane"/>
    <property type="evidence" value="ECO:0007669"/>
    <property type="project" value="InterPro"/>
</dbReference>
<comment type="caution">
    <text evidence="7">The sequence shown here is derived from an EMBL/GenBank/DDBJ whole genome shotgun (WGS) entry which is preliminary data.</text>
</comment>
<protein>
    <submittedName>
        <fullName evidence="7">Methyl-accepting chemotaxis protein</fullName>
    </submittedName>
</protein>
<evidence type="ECO:0000313" key="8">
    <source>
        <dbReference type="Proteomes" id="UP000289691"/>
    </source>
</evidence>
<evidence type="ECO:0000259" key="5">
    <source>
        <dbReference type="PROSITE" id="PS50111"/>
    </source>
</evidence>
<dbReference type="GO" id="GO:0006935">
    <property type="term" value="P:chemotaxis"/>
    <property type="evidence" value="ECO:0007669"/>
    <property type="project" value="InterPro"/>
</dbReference>
<dbReference type="EMBL" id="RDFA01000005">
    <property type="protein sequence ID" value="RXK47910.1"/>
    <property type="molecule type" value="Genomic_DNA"/>
</dbReference>
<dbReference type="SMART" id="SM00304">
    <property type="entry name" value="HAMP"/>
    <property type="match status" value="1"/>
</dbReference>
<feature type="coiled-coil region" evidence="4">
    <location>
        <begin position="511"/>
        <end position="538"/>
    </location>
</feature>
<dbReference type="CDD" id="cd11386">
    <property type="entry name" value="MCP_signal"/>
    <property type="match status" value="1"/>
</dbReference>
<evidence type="ECO:0000256" key="4">
    <source>
        <dbReference type="SAM" id="Coils"/>
    </source>
</evidence>
<dbReference type="Pfam" id="PF00015">
    <property type="entry name" value="MCPsignal"/>
    <property type="match status" value="1"/>
</dbReference>
<dbReference type="SMART" id="SM00283">
    <property type="entry name" value="MA"/>
    <property type="match status" value="1"/>
</dbReference>
<accession>A0A498KZD8</accession>
<name>A0A498KZD8_9EURY</name>
<dbReference type="Proteomes" id="UP000289691">
    <property type="component" value="Unassembled WGS sequence"/>
</dbReference>
<keyword evidence="1 3" id="KW-0807">Transducer</keyword>
<dbReference type="AlphaFoldDB" id="A0A498KZD8"/>
<dbReference type="PANTHER" id="PTHR32089">
    <property type="entry name" value="METHYL-ACCEPTING CHEMOTAXIS PROTEIN MCPB"/>
    <property type="match status" value="1"/>
</dbReference>
<proteinExistence type="inferred from homology"/>
<keyword evidence="4" id="KW-0175">Coiled coil</keyword>
<dbReference type="OrthoDB" id="116658at2157"/>
<dbReference type="InterPro" id="IPR004090">
    <property type="entry name" value="Chemotax_Me-accpt_rcpt"/>
</dbReference>
<evidence type="ECO:0000256" key="2">
    <source>
        <dbReference type="ARBA" id="ARBA00029447"/>
    </source>
</evidence>
<gene>
    <name evidence="7" type="ORF">EAF64_14835</name>
</gene>
<dbReference type="GO" id="GO:0004888">
    <property type="term" value="F:transmembrane signaling receptor activity"/>
    <property type="evidence" value="ECO:0007669"/>
    <property type="project" value="InterPro"/>
</dbReference>